<organism evidence="1 2">
    <name type="scientific">Lacticaseibacillus jixianensis</name>
    <dbReference type="NCBI Taxonomy" id="2486012"/>
    <lineage>
        <taxon>Bacteria</taxon>
        <taxon>Bacillati</taxon>
        <taxon>Bacillota</taxon>
        <taxon>Bacilli</taxon>
        <taxon>Lactobacillales</taxon>
        <taxon>Lactobacillaceae</taxon>
        <taxon>Lacticaseibacillus</taxon>
    </lineage>
</organism>
<proteinExistence type="predicted"/>
<protein>
    <recommendedName>
        <fullName evidence="3">Chemotaxis protein</fullName>
    </recommendedName>
</protein>
<gene>
    <name evidence="1" type="ORF">ACFQ3L_07495</name>
</gene>
<dbReference type="EMBL" id="JBHTMO010000023">
    <property type="protein sequence ID" value="MFD1393415.1"/>
    <property type="molecule type" value="Genomic_DNA"/>
</dbReference>
<evidence type="ECO:0000313" key="2">
    <source>
        <dbReference type="Proteomes" id="UP001597249"/>
    </source>
</evidence>
<keyword evidence="2" id="KW-1185">Reference proteome</keyword>
<sequence>MNKNQQKMVHFSNVMQQVMNGTEAEQERLNPQFTALRAAIDAGTSASFDAATYAQTKQQFEAGTNHYAALLETLAAPSAPARFIGAHKLLVAAYRDFVAACQAMTESLHDAPGSLDVSAFNAAEKAQDAATERMMVQLSKITRLA</sequence>
<name>A0ABW4BAW2_9LACO</name>
<evidence type="ECO:0000313" key="1">
    <source>
        <dbReference type="EMBL" id="MFD1393415.1"/>
    </source>
</evidence>
<dbReference type="RefSeq" id="WP_125586206.1">
    <property type="nucleotide sequence ID" value="NZ_JBHTMO010000023.1"/>
</dbReference>
<accession>A0ABW4BAW2</accession>
<comment type="caution">
    <text evidence="1">The sequence shown here is derived from an EMBL/GenBank/DDBJ whole genome shotgun (WGS) entry which is preliminary data.</text>
</comment>
<reference evidence="2" key="1">
    <citation type="journal article" date="2019" name="Int. J. Syst. Evol. Microbiol.">
        <title>The Global Catalogue of Microorganisms (GCM) 10K type strain sequencing project: providing services to taxonomists for standard genome sequencing and annotation.</title>
        <authorList>
            <consortium name="The Broad Institute Genomics Platform"/>
            <consortium name="The Broad Institute Genome Sequencing Center for Infectious Disease"/>
            <person name="Wu L."/>
            <person name="Ma J."/>
        </authorList>
    </citation>
    <scope>NUCLEOTIDE SEQUENCE [LARGE SCALE GENOMIC DNA]</scope>
    <source>
        <strain evidence="2">CCM 8911</strain>
    </source>
</reference>
<evidence type="ECO:0008006" key="3">
    <source>
        <dbReference type="Google" id="ProtNLM"/>
    </source>
</evidence>
<dbReference type="Proteomes" id="UP001597249">
    <property type="component" value="Unassembled WGS sequence"/>
</dbReference>